<evidence type="ECO:0000256" key="7">
    <source>
        <dbReference type="ARBA" id="ARBA00023027"/>
    </source>
</evidence>
<dbReference type="GO" id="GO:0004359">
    <property type="term" value="F:glutaminase activity"/>
    <property type="evidence" value="ECO:0007669"/>
    <property type="project" value="InterPro"/>
</dbReference>
<feature type="binding site" evidence="8">
    <location>
        <position position="212"/>
    </location>
    <ligand>
        <name>Mg(2+)</name>
        <dbReference type="ChEBI" id="CHEBI:18420"/>
    </ligand>
</feature>
<keyword evidence="5 8" id="KW-0067">ATP-binding</keyword>
<dbReference type="InterPro" id="IPR022926">
    <property type="entry name" value="NH(3)-dep_NAD(+)_synth"/>
</dbReference>
<feature type="binding site" evidence="8">
    <location>
        <position position="258"/>
    </location>
    <ligand>
        <name>ATP</name>
        <dbReference type="ChEBI" id="CHEBI:30616"/>
    </ligand>
</feature>
<dbReference type="GO" id="GO:0009435">
    <property type="term" value="P:NAD+ biosynthetic process"/>
    <property type="evidence" value="ECO:0007669"/>
    <property type="project" value="UniProtKB-UniRule"/>
</dbReference>
<dbReference type="GO" id="GO:0008795">
    <property type="term" value="F:NAD+ synthase activity"/>
    <property type="evidence" value="ECO:0007669"/>
    <property type="project" value="UniProtKB-UniRule"/>
</dbReference>
<feature type="binding site" evidence="8">
    <location>
        <position position="207"/>
    </location>
    <ligand>
        <name>ATP</name>
        <dbReference type="ChEBI" id="CHEBI:30616"/>
    </ligand>
</feature>
<reference evidence="12" key="2">
    <citation type="submission" date="2023-02" db="EMBL/GenBank/DDBJ databases">
        <title>'Rhodoalgimonas zhirmunskyi' gen. nov., isolated from a red alga.</title>
        <authorList>
            <person name="Nedashkovskaya O.I."/>
            <person name="Otstavnykh N.Y."/>
            <person name="Bystritskaya E.P."/>
            <person name="Balabanova L.A."/>
            <person name="Isaeva M.P."/>
        </authorList>
    </citation>
    <scope>NUCLEOTIDE SEQUENCE</scope>
    <source>
        <strain evidence="12">KCTC 52189</strain>
    </source>
</reference>
<evidence type="ECO:0000256" key="2">
    <source>
        <dbReference type="ARBA" id="ARBA00022598"/>
    </source>
</evidence>
<dbReference type="GO" id="GO:0005524">
    <property type="term" value="F:ATP binding"/>
    <property type="evidence" value="ECO:0007669"/>
    <property type="project" value="UniProtKB-UniRule"/>
</dbReference>
<dbReference type="PANTHER" id="PTHR23090:SF9">
    <property type="entry name" value="GLUTAMINE-DEPENDENT NAD(+) SYNTHETASE"/>
    <property type="match status" value="1"/>
</dbReference>
<dbReference type="GO" id="GO:0003952">
    <property type="term" value="F:NAD+ synthase (glutamine-hydrolyzing) activity"/>
    <property type="evidence" value="ECO:0007669"/>
    <property type="project" value="InterPro"/>
</dbReference>
<feature type="domain" description="NAD/GMP synthase" evidence="11">
    <location>
        <begin position="29"/>
        <end position="122"/>
    </location>
</feature>
<accession>A0AAE4B339</accession>
<feature type="binding site" description="in other chain" evidence="8">
    <location>
        <position position="187"/>
    </location>
    <ligand>
        <name>deamido-NAD(+)</name>
        <dbReference type="ChEBI" id="CHEBI:58437"/>
        <note>ligand shared between two neighboring subunits</note>
    </ligand>
</feature>
<comment type="caution">
    <text evidence="8">Lacks conserved residue(s) required for the propagation of feature annotation.</text>
</comment>
<dbReference type="SUPFAM" id="SSF52402">
    <property type="entry name" value="Adenine nucleotide alpha hydrolases-like"/>
    <property type="match status" value="1"/>
</dbReference>
<keyword evidence="13" id="KW-1185">Reference proteome</keyword>
<dbReference type="PANTHER" id="PTHR23090">
    <property type="entry name" value="NH 3 /GLUTAMINE-DEPENDENT NAD + SYNTHETASE"/>
    <property type="match status" value="1"/>
</dbReference>
<dbReference type="InterPro" id="IPR022310">
    <property type="entry name" value="NAD/GMP_synthase"/>
</dbReference>
<dbReference type="Gene3D" id="3.40.50.620">
    <property type="entry name" value="HUPs"/>
    <property type="match status" value="1"/>
</dbReference>
<dbReference type="Pfam" id="PF02540">
    <property type="entry name" value="NAD_synthase"/>
    <property type="match status" value="2"/>
</dbReference>
<evidence type="ECO:0000256" key="1">
    <source>
        <dbReference type="ARBA" id="ARBA00005859"/>
    </source>
</evidence>
<dbReference type="EC" id="6.3.1.5" evidence="8 10"/>
<dbReference type="InterPro" id="IPR014729">
    <property type="entry name" value="Rossmann-like_a/b/a_fold"/>
</dbReference>
<reference evidence="12" key="1">
    <citation type="submission" date="2022-07" db="EMBL/GenBank/DDBJ databases">
        <authorList>
            <person name="Otstavnykh N."/>
            <person name="Isaeva M."/>
            <person name="Bystritskaya E."/>
        </authorList>
    </citation>
    <scope>NUCLEOTIDE SEQUENCE</scope>
    <source>
        <strain evidence="12">KCTC 52189</strain>
    </source>
</reference>
<protein>
    <recommendedName>
        <fullName evidence="8 10">NH(3)-dependent NAD(+) synthetase</fullName>
        <ecNumber evidence="8 10">6.3.1.5</ecNumber>
    </recommendedName>
</protein>
<dbReference type="Proteomes" id="UP001226762">
    <property type="component" value="Unassembled WGS sequence"/>
</dbReference>
<evidence type="ECO:0000256" key="10">
    <source>
        <dbReference type="RuleBase" id="RU003812"/>
    </source>
</evidence>
<comment type="subunit">
    <text evidence="8">Homodimer.</text>
</comment>
<name>A0AAE4B339_9RHOB</name>
<keyword evidence="3 8" id="KW-0479">Metal-binding</keyword>
<evidence type="ECO:0000256" key="3">
    <source>
        <dbReference type="ARBA" id="ARBA00022723"/>
    </source>
</evidence>
<comment type="caution">
    <text evidence="12">The sequence shown here is derived from an EMBL/GenBank/DDBJ whole genome shotgun (WGS) entry which is preliminary data.</text>
</comment>
<evidence type="ECO:0000313" key="12">
    <source>
        <dbReference type="EMBL" id="MDQ2089643.1"/>
    </source>
</evidence>
<dbReference type="NCBIfam" id="NF002048">
    <property type="entry name" value="PRK00876.1"/>
    <property type="match status" value="1"/>
</dbReference>
<gene>
    <name evidence="8 12" type="primary">nadE</name>
    <name evidence="12" type="ORF">NO357_06995</name>
</gene>
<evidence type="ECO:0000259" key="11">
    <source>
        <dbReference type="Pfam" id="PF02540"/>
    </source>
</evidence>
<organism evidence="12 13">
    <name type="scientific">Marimonas arenosa</name>
    <dbReference type="NCBI Taxonomy" id="1795305"/>
    <lineage>
        <taxon>Bacteria</taxon>
        <taxon>Pseudomonadati</taxon>
        <taxon>Pseudomonadota</taxon>
        <taxon>Alphaproteobacteria</taxon>
        <taxon>Rhodobacterales</taxon>
        <taxon>Paracoccaceae</taxon>
        <taxon>Marimonas</taxon>
    </lineage>
</organism>
<evidence type="ECO:0000313" key="13">
    <source>
        <dbReference type="Proteomes" id="UP001226762"/>
    </source>
</evidence>
<keyword evidence="7 8" id="KW-0520">NAD</keyword>
<feature type="binding site" evidence="8">
    <location>
        <begin position="51"/>
        <end position="58"/>
    </location>
    <ligand>
        <name>ATP</name>
        <dbReference type="ChEBI" id="CHEBI:30616"/>
    </ligand>
</feature>
<dbReference type="HAMAP" id="MF_00193">
    <property type="entry name" value="NadE_ammonia_dep"/>
    <property type="match status" value="1"/>
</dbReference>
<feature type="binding site" description="in other chain" evidence="8">
    <location>
        <position position="220"/>
    </location>
    <ligand>
        <name>deamido-NAD(+)</name>
        <dbReference type="ChEBI" id="CHEBI:58437"/>
        <note>ligand shared between two neighboring subunits</note>
    </ligand>
</feature>
<dbReference type="NCBIfam" id="TIGR00552">
    <property type="entry name" value="nadE"/>
    <property type="match status" value="1"/>
</dbReference>
<comment type="catalytic activity">
    <reaction evidence="8 10">
        <text>deamido-NAD(+) + NH4(+) + ATP = AMP + diphosphate + NAD(+) + H(+)</text>
        <dbReference type="Rhea" id="RHEA:21188"/>
        <dbReference type="ChEBI" id="CHEBI:15378"/>
        <dbReference type="ChEBI" id="CHEBI:28938"/>
        <dbReference type="ChEBI" id="CHEBI:30616"/>
        <dbReference type="ChEBI" id="CHEBI:33019"/>
        <dbReference type="ChEBI" id="CHEBI:57540"/>
        <dbReference type="ChEBI" id="CHEBI:58437"/>
        <dbReference type="ChEBI" id="CHEBI:456215"/>
        <dbReference type="EC" id="6.3.1.5"/>
    </reaction>
</comment>
<dbReference type="GO" id="GO:0046872">
    <property type="term" value="F:metal ion binding"/>
    <property type="evidence" value="ECO:0007669"/>
    <property type="project" value="UniProtKB-KW"/>
</dbReference>
<evidence type="ECO:0000256" key="9">
    <source>
        <dbReference type="RuleBase" id="RU003811"/>
    </source>
</evidence>
<dbReference type="GO" id="GO:0005737">
    <property type="term" value="C:cytoplasm"/>
    <property type="evidence" value="ECO:0007669"/>
    <property type="project" value="InterPro"/>
</dbReference>
<evidence type="ECO:0000256" key="5">
    <source>
        <dbReference type="ARBA" id="ARBA00022840"/>
    </source>
</evidence>
<dbReference type="AlphaFoldDB" id="A0AAE4B339"/>
<dbReference type="EMBL" id="JANHAX010000002">
    <property type="protein sequence ID" value="MDQ2089643.1"/>
    <property type="molecule type" value="Genomic_DNA"/>
</dbReference>
<evidence type="ECO:0000256" key="6">
    <source>
        <dbReference type="ARBA" id="ARBA00022842"/>
    </source>
</evidence>
<comment type="similarity">
    <text evidence="1 8 9">Belongs to the NAD synthetase family.</text>
</comment>
<dbReference type="CDD" id="cd00553">
    <property type="entry name" value="NAD_synthase"/>
    <property type="match status" value="1"/>
</dbReference>
<comment type="function">
    <text evidence="8">Catalyzes the ATP-dependent amidation of deamido-NAD to form NAD. Uses ammonia as a nitrogen source.</text>
</comment>
<proteinExistence type="inferred from homology"/>
<feature type="domain" description="NAD/GMP synthase" evidence="11">
    <location>
        <begin position="177"/>
        <end position="314"/>
    </location>
</feature>
<feature type="binding site" evidence="8">
    <location>
        <position position="57"/>
    </location>
    <ligand>
        <name>Mg(2+)</name>
        <dbReference type="ChEBI" id="CHEBI:18420"/>
    </ligand>
</feature>
<dbReference type="InterPro" id="IPR003694">
    <property type="entry name" value="NAD_synthase"/>
</dbReference>
<keyword evidence="2 8" id="KW-0436">Ligase</keyword>
<evidence type="ECO:0000256" key="4">
    <source>
        <dbReference type="ARBA" id="ARBA00022741"/>
    </source>
</evidence>
<feature type="binding site" evidence="8">
    <location>
        <position position="227"/>
    </location>
    <ligand>
        <name>deamido-NAD(+)</name>
        <dbReference type="ChEBI" id="CHEBI:58437"/>
        <note>ligand shared between two neighboring subunits</note>
    </ligand>
</feature>
<sequence>MNMFSDKGMLDFKEKITSAISLDCEAEADRIATFLKETVGKRLKRHGVVVGVSGGIDSSVTLGLCVRAFGAQRVVGLLMPERDSSEDTLKLSRAVADHFGVRTIHEDITAALEGFRTYDLQEDAVKRVISEFDKGWKFKVVLPSVIEKESLRVFFIVAQSAEGKIVRKRLPKEEYLQIVAATNFKQRTRKCFEYYHADRLHYAVVGTPNRLEFDQGFFVKLGDGSADIKPIAHLYKTQVYSLASYLEVPDEILNRAPTTDTYSMPQEQDEFYFSLTYDKMDICLLGLNNNFPKDEVANTAGLTIEQLERVYKDIIQKRRATQYLHSSSLTIEPILEGQN</sequence>
<comment type="pathway">
    <text evidence="8">Cofactor biosynthesis; NAD(+) biosynthesis; NAD(+) from deamido-NAD(+) (ammonia route): step 1/1.</text>
</comment>
<feature type="binding site" evidence="8">
    <location>
        <position position="236"/>
    </location>
    <ligand>
        <name>ATP</name>
        <dbReference type="ChEBI" id="CHEBI:30616"/>
    </ligand>
</feature>
<keyword evidence="6 8" id="KW-0460">Magnesium</keyword>
<evidence type="ECO:0000256" key="8">
    <source>
        <dbReference type="HAMAP-Rule" id="MF_00193"/>
    </source>
</evidence>
<keyword evidence="4 8" id="KW-0547">Nucleotide-binding</keyword>